<sequence>MAVWNPDSYVYFKDMNAYGVSYSQCWAFKPGYCVPEPSAITKLWLHPEGANLNGFFS</sequence>
<dbReference type="Proteomes" id="UP000001075">
    <property type="component" value="Unassembled WGS sequence"/>
</dbReference>
<evidence type="ECO:0000313" key="2">
    <source>
        <dbReference type="Proteomes" id="UP000001075"/>
    </source>
</evidence>
<dbReference type="InParanoid" id="G3H4Q8"/>
<dbReference type="EMBL" id="JH000145">
    <property type="protein sequence ID" value="EGV93245.1"/>
    <property type="molecule type" value="Genomic_DNA"/>
</dbReference>
<reference evidence="2" key="1">
    <citation type="journal article" date="2011" name="Nat. Biotechnol.">
        <title>The genomic sequence of the Chinese hamster ovary (CHO)-K1 cell line.</title>
        <authorList>
            <person name="Xu X."/>
            <person name="Nagarajan H."/>
            <person name="Lewis N.E."/>
            <person name="Pan S."/>
            <person name="Cai Z."/>
            <person name="Liu X."/>
            <person name="Chen W."/>
            <person name="Xie M."/>
            <person name="Wang W."/>
            <person name="Hammond S."/>
            <person name="Andersen M.R."/>
            <person name="Neff N."/>
            <person name="Passarelli B."/>
            <person name="Koh W."/>
            <person name="Fan H.C."/>
            <person name="Wang J."/>
            <person name="Gui Y."/>
            <person name="Lee K.H."/>
            <person name="Betenbaugh M.J."/>
            <person name="Quake S.R."/>
            <person name="Famili I."/>
            <person name="Palsson B.O."/>
            <person name="Wang J."/>
        </authorList>
    </citation>
    <scope>NUCLEOTIDE SEQUENCE [LARGE SCALE GENOMIC DNA]</scope>
    <source>
        <strain evidence="2">CHO K1 cell line</strain>
    </source>
</reference>
<dbReference type="AlphaFoldDB" id="G3H4Q8"/>
<evidence type="ECO:0000313" key="1">
    <source>
        <dbReference type="EMBL" id="EGV93245.1"/>
    </source>
</evidence>
<gene>
    <name evidence="1" type="ORF">I79_005265</name>
</gene>
<accession>G3H4Q8</accession>
<protein>
    <submittedName>
        <fullName evidence="1">Uncharacterized protein</fullName>
    </submittedName>
</protein>
<organism evidence="1 2">
    <name type="scientific">Cricetulus griseus</name>
    <name type="common">Chinese hamster</name>
    <name type="synonym">Cricetulus barabensis griseus</name>
    <dbReference type="NCBI Taxonomy" id="10029"/>
    <lineage>
        <taxon>Eukaryota</taxon>
        <taxon>Metazoa</taxon>
        <taxon>Chordata</taxon>
        <taxon>Craniata</taxon>
        <taxon>Vertebrata</taxon>
        <taxon>Euteleostomi</taxon>
        <taxon>Mammalia</taxon>
        <taxon>Eutheria</taxon>
        <taxon>Euarchontoglires</taxon>
        <taxon>Glires</taxon>
        <taxon>Rodentia</taxon>
        <taxon>Myomorpha</taxon>
        <taxon>Muroidea</taxon>
        <taxon>Cricetidae</taxon>
        <taxon>Cricetinae</taxon>
        <taxon>Cricetulus</taxon>
    </lineage>
</organism>
<name>G3H4Q8_CRIGR</name>
<proteinExistence type="predicted"/>